<proteinExistence type="inferred from homology"/>
<dbReference type="InterPro" id="IPR002347">
    <property type="entry name" value="SDR_fam"/>
</dbReference>
<organism evidence="4">
    <name type="scientific">marine metagenome</name>
    <dbReference type="NCBI Taxonomy" id="408172"/>
    <lineage>
        <taxon>unclassified sequences</taxon>
        <taxon>metagenomes</taxon>
        <taxon>ecological metagenomes</taxon>
    </lineage>
</organism>
<reference evidence="4" key="1">
    <citation type="submission" date="2018-05" db="EMBL/GenBank/DDBJ databases">
        <authorList>
            <person name="Lanie J.A."/>
            <person name="Ng W.-L."/>
            <person name="Kazmierczak K.M."/>
            <person name="Andrzejewski T.M."/>
            <person name="Davidsen T.M."/>
            <person name="Wayne K.J."/>
            <person name="Tettelin H."/>
            <person name="Glass J.I."/>
            <person name="Rusch D."/>
            <person name="Podicherti R."/>
            <person name="Tsui H.-C.T."/>
            <person name="Winkler M.E."/>
        </authorList>
    </citation>
    <scope>NUCLEOTIDE SEQUENCE</scope>
</reference>
<dbReference type="AlphaFoldDB" id="A0A381TAM9"/>
<evidence type="ECO:0000256" key="1">
    <source>
        <dbReference type="ARBA" id="ARBA00006484"/>
    </source>
</evidence>
<keyword evidence="2" id="KW-0521">NADP</keyword>
<accession>A0A381TAM9</accession>
<dbReference type="PANTHER" id="PTHR43391:SF14">
    <property type="entry name" value="DEHYDROGENASE_REDUCTASE SDR FAMILY PROTEIN 7-LIKE"/>
    <property type="match status" value="1"/>
</dbReference>
<evidence type="ECO:0000256" key="2">
    <source>
        <dbReference type="ARBA" id="ARBA00022857"/>
    </source>
</evidence>
<dbReference type="CDD" id="cd05233">
    <property type="entry name" value="SDR_c"/>
    <property type="match status" value="1"/>
</dbReference>
<dbReference type="GO" id="GO:0016491">
    <property type="term" value="F:oxidoreductase activity"/>
    <property type="evidence" value="ECO:0007669"/>
    <property type="project" value="UniProtKB-KW"/>
</dbReference>
<name>A0A381TAM9_9ZZZZ</name>
<dbReference type="Pfam" id="PF00106">
    <property type="entry name" value="adh_short"/>
    <property type="match status" value="1"/>
</dbReference>
<dbReference type="InterPro" id="IPR036291">
    <property type="entry name" value="NAD(P)-bd_dom_sf"/>
</dbReference>
<evidence type="ECO:0000256" key="3">
    <source>
        <dbReference type="ARBA" id="ARBA00023002"/>
    </source>
</evidence>
<dbReference type="PRINTS" id="PR00081">
    <property type="entry name" value="GDHRDH"/>
</dbReference>
<dbReference type="SUPFAM" id="SSF51735">
    <property type="entry name" value="NAD(P)-binding Rossmann-fold domains"/>
    <property type="match status" value="1"/>
</dbReference>
<evidence type="ECO:0008006" key="5">
    <source>
        <dbReference type="Google" id="ProtNLM"/>
    </source>
</evidence>
<dbReference type="EMBL" id="UINC01004225">
    <property type="protein sequence ID" value="SVA12764.1"/>
    <property type="molecule type" value="Genomic_DNA"/>
</dbReference>
<comment type="similarity">
    <text evidence="1">Belongs to the short-chain dehydrogenases/reductases (SDR) family.</text>
</comment>
<evidence type="ECO:0000313" key="4">
    <source>
        <dbReference type="EMBL" id="SVA12764.1"/>
    </source>
</evidence>
<dbReference type="PRINTS" id="PR00080">
    <property type="entry name" value="SDRFAMILY"/>
</dbReference>
<dbReference type="PANTHER" id="PTHR43391">
    <property type="entry name" value="RETINOL DEHYDROGENASE-RELATED"/>
    <property type="match status" value="1"/>
</dbReference>
<keyword evidence="3" id="KW-0560">Oxidoreductase</keyword>
<gene>
    <name evidence="4" type="ORF">METZ01_LOCUS65618</name>
</gene>
<sequence>MQIEQGMVAVVTGGASGIGLGMARELGRRGVHVVVADIEQGALDDAVVALVAEGMSASGIACDVTSPESVEALAAGVFEEHGRCNIVCNNAGVVVFGPAFGDLESWKWVIDVDMWGVVHGCHAFVPRMIDSGEPGHVVNTASTAGILGFPTIASYVAAKHAVVGMSQSMYHELIPTPVSISVLCPGVVTTNINTSHRNRPGTDPSSVDKETFGMQHPEAISPDQVAAVVAEAISDDRFWILPHPHYGDQAVALAQTRIDGTPPTLPGML</sequence>
<dbReference type="FunFam" id="3.40.50.720:FF:000084">
    <property type="entry name" value="Short-chain dehydrogenase reductase"/>
    <property type="match status" value="1"/>
</dbReference>
<protein>
    <recommendedName>
        <fullName evidence="5">Short-chain dehydrogenase/reductase SDR</fullName>
    </recommendedName>
</protein>
<dbReference type="Gene3D" id="3.40.50.720">
    <property type="entry name" value="NAD(P)-binding Rossmann-like Domain"/>
    <property type="match status" value="1"/>
</dbReference>